<dbReference type="GO" id="GO:0022904">
    <property type="term" value="P:respiratory electron transport chain"/>
    <property type="evidence" value="ECO:0007669"/>
    <property type="project" value="InterPro"/>
</dbReference>
<evidence type="ECO:0000313" key="9">
    <source>
        <dbReference type="Proteomes" id="UP000317747"/>
    </source>
</evidence>
<evidence type="ECO:0000313" key="8">
    <source>
        <dbReference type="EMBL" id="TPV41580.1"/>
    </source>
</evidence>
<evidence type="ECO:0000256" key="2">
    <source>
        <dbReference type="ARBA" id="ARBA00022475"/>
    </source>
</evidence>
<reference evidence="8 9" key="1">
    <citation type="submission" date="2019-06" db="EMBL/GenBank/DDBJ databases">
        <title>Taxogenomics and systematics of the genus Pantoea.</title>
        <authorList>
            <person name="Tambong J.T."/>
        </authorList>
    </citation>
    <scope>NUCLEOTIDE SEQUENCE [LARGE SCALE GENOMIC DNA]</scope>
    <source>
        <strain evidence="8 9">LMG 24200</strain>
    </source>
</reference>
<dbReference type="GO" id="GO:0005886">
    <property type="term" value="C:plasma membrane"/>
    <property type="evidence" value="ECO:0007669"/>
    <property type="project" value="UniProtKB-SubCell"/>
</dbReference>
<feature type="transmembrane region" description="Helical" evidence="6">
    <location>
        <begin position="120"/>
        <end position="139"/>
    </location>
</feature>
<proteinExistence type="predicted"/>
<evidence type="ECO:0000259" key="7">
    <source>
        <dbReference type="Pfam" id="PF01292"/>
    </source>
</evidence>
<accession>A0A506QBA1</accession>
<dbReference type="RefSeq" id="WP_128084750.1">
    <property type="nucleotide sequence ID" value="NZ_CP071407.1"/>
</dbReference>
<feature type="transmembrane region" description="Helical" evidence="6">
    <location>
        <begin position="12"/>
        <end position="33"/>
    </location>
</feature>
<comment type="caution">
    <text evidence="8">The sequence shown here is derived from an EMBL/GenBank/DDBJ whole genome shotgun (WGS) entry which is preliminary data.</text>
</comment>
<keyword evidence="2" id="KW-1003">Cell membrane</keyword>
<evidence type="ECO:0000256" key="4">
    <source>
        <dbReference type="ARBA" id="ARBA00022989"/>
    </source>
</evidence>
<keyword evidence="5 6" id="KW-0472">Membrane</keyword>
<feature type="transmembrane region" description="Helical" evidence="6">
    <location>
        <begin position="53"/>
        <end position="75"/>
    </location>
</feature>
<dbReference type="OrthoDB" id="6588368at2"/>
<gene>
    <name evidence="8" type="ORF">FJW01_10725</name>
</gene>
<keyword evidence="9" id="KW-1185">Reference proteome</keyword>
<name>A0A506QBA1_9GAMM</name>
<evidence type="ECO:0000256" key="1">
    <source>
        <dbReference type="ARBA" id="ARBA00004651"/>
    </source>
</evidence>
<feature type="transmembrane region" description="Helical" evidence="6">
    <location>
        <begin position="159"/>
        <end position="181"/>
    </location>
</feature>
<dbReference type="Proteomes" id="UP000317747">
    <property type="component" value="Unassembled WGS sequence"/>
</dbReference>
<feature type="domain" description="Cytochrome b561 bacterial/Ni-hydrogenase" evidence="7">
    <location>
        <begin position="13"/>
        <end position="184"/>
    </location>
</feature>
<dbReference type="InterPro" id="IPR016174">
    <property type="entry name" value="Di-haem_cyt_TM"/>
</dbReference>
<dbReference type="AlphaFoldDB" id="A0A506QBA1"/>
<dbReference type="InterPro" id="IPR011577">
    <property type="entry name" value="Cyt_b561_bac/Ni-Hgenase"/>
</dbReference>
<keyword evidence="4 6" id="KW-1133">Transmembrane helix</keyword>
<evidence type="ECO:0000256" key="3">
    <source>
        <dbReference type="ARBA" id="ARBA00022692"/>
    </source>
</evidence>
<dbReference type="EMBL" id="VHJA01000055">
    <property type="protein sequence ID" value="TPV41580.1"/>
    <property type="molecule type" value="Genomic_DNA"/>
</dbReference>
<dbReference type="SUPFAM" id="SSF81342">
    <property type="entry name" value="Transmembrane di-heme cytochromes"/>
    <property type="match status" value="1"/>
</dbReference>
<dbReference type="Pfam" id="PF01292">
    <property type="entry name" value="Ni_hydr_CYTB"/>
    <property type="match status" value="1"/>
</dbReference>
<protein>
    <submittedName>
        <fullName evidence="8">Cytochrome b/b6 domain-containing protein</fullName>
    </submittedName>
</protein>
<evidence type="ECO:0000256" key="6">
    <source>
        <dbReference type="SAM" id="Phobius"/>
    </source>
</evidence>
<organism evidence="8 9">
    <name type="scientific">Pantoea deleyi</name>
    <dbReference type="NCBI Taxonomy" id="470932"/>
    <lineage>
        <taxon>Bacteria</taxon>
        <taxon>Pseudomonadati</taxon>
        <taxon>Pseudomonadota</taxon>
        <taxon>Gammaproteobacteria</taxon>
        <taxon>Enterobacterales</taxon>
        <taxon>Erwiniaceae</taxon>
        <taxon>Pantoea</taxon>
    </lineage>
</organism>
<evidence type="ECO:0000256" key="5">
    <source>
        <dbReference type="ARBA" id="ARBA00023136"/>
    </source>
</evidence>
<comment type="subcellular location">
    <subcellularLocation>
        <location evidence="1">Cell membrane</location>
        <topology evidence="1">Multi-pass membrane protein</topology>
    </subcellularLocation>
</comment>
<dbReference type="GO" id="GO:0009055">
    <property type="term" value="F:electron transfer activity"/>
    <property type="evidence" value="ECO:0007669"/>
    <property type="project" value="InterPro"/>
</dbReference>
<keyword evidence="3 6" id="KW-0812">Transmembrane</keyword>
<sequence length="194" mass="21796">MLKTLLRSLPHDYAPFFRGLHISIALLIALQIINSDFIDADALSESGWPALMTWWHALSGALLLILGLILLAWMIGQRGIRWYFSWAFVDFRQINADIRQLMQFTLPESSRGSIAATVQGLGVAALLLVAASGSAWFAAERLLPSLALYSGLFLHWHKFLTTFIETYFYAHGLMGVAHMFLRNKKQTADLRSAE</sequence>